<evidence type="ECO:0000256" key="9">
    <source>
        <dbReference type="ARBA" id="ARBA00023010"/>
    </source>
</evidence>
<feature type="compositionally biased region" description="Polar residues" evidence="13">
    <location>
        <begin position="100"/>
        <end position="120"/>
    </location>
</feature>
<evidence type="ECO:0000256" key="7">
    <source>
        <dbReference type="ARBA" id="ARBA00022946"/>
    </source>
</evidence>
<evidence type="ECO:0000256" key="4">
    <source>
        <dbReference type="ARBA" id="ARBA00022692"/>
    </source>
</evidence>
<comment type="subcellular location">
    <subcellularLocation>
        <location evidence="1 12">Mitochondrion inner membrane</location>
        <topology evidence="1 12">Multi-pass membrane protein</topology>
    </subcellularLocation>
</comment>
<dbReference type="OrthoDB" id="5970083at2759"/>
<evidence type="ECO:0000256" key="11">
    <source>
        <dbReference type="ARBA" id="ARBA00023136"/>
    </source>
</evidence>
<comment type="subunit">
    <text evidence="12">Component of the PAM complex.</text>
</comment>
<dbReference type="GO" id="GO:0030150">
    <property type="term" value="P:protein import into mitochondrial matrix"/>
    <property type="evidence" value="ECO:0007669"/>
    <property type="project" value="UniProtKB-UniRule"/>
</dbReference>
<keyword evidence="9 12" id="KW-0811">Translocation</keyword>
<evidence type="ECO:0000256" key="8">
    <source>
        <dbReference type="ARBA" id="ARBA00022989"/>
    </source>
</evidence>
<gene>
    <name evidence="14" type="ORF">H103_01895</name>
</gene>
<feature type="transmembrane region" description="Helical" evidence="12">
    <location>
        <begin position="202"/>
        <end position="223"/>
    </location>
</feature>
<accession>A0A022WAQ1</accession>
<evidence type="ECO:0000256" key="10">
    <source>
        <dbReference type="ARBA" id="ARBA00023128"/>
    </source>
</evidence>
<proteinExistence type="inferred from homology"/>
<comment type="similarity">
    <text evidence="2 12">Belongs to the PAM17 family.</text>
</comment>
<keyword evidence="3 12" id="KW-0813">Transport</keyword>
<feature type="region of interest" description="Disordered" evidence="13">
    <location>
        <begin position="89"/>
        <end position="182"/>
    </location>
</feature>
<evidence type="ECO:0000256" key="6">
    <source>
        <dbReference type="ARBA" id="ARBA00022927"/>
    </source>
</evidence>
<keyword evidence="8 12" id="KW-1133">Transmembrane helix</keyword>
<evidence type="ECO:0000256" key="2">
    <source>
        <dbReference type="ARBA" id="ARBA00006837"/>
    </source>
</evidence>
<dbReference type="AlphaFoldDB" id="A0A022WAQ1"/>
<dbReference type="Pfam" id="PF08566">
    <property type="entry name" value="Pam17"/>
    <property type="match status" value="1"/>
</dbReference>
<dbReference type="InterPro" id="IPR013875">
    <property type="entry name" value="Pam17"/>
</dbReference>
<feature type="compositionally biased region" description="Low complexity" evidence="13">
    <location>
        <begin position="163"/>
        <end position="175"/>
    </location>
</feature>
<name>A0A022WAQ1_TRIRU</name>
<dbReference type="PANTHER" id="PTHR28021:SF1">
    <property type="entry name" value="PRESEQUENCE TRANSLOCATED-ASSOCIATED MOTOR SUBUNIT PAM17, MITOCHONDRIAL"/>
    <property type="match status" value="1"/>
</dbReference>
<dbReference type="HOGENOM" id="CLU_068297_0_1_1"/>
<dbReference type="Proteomes" id="UP000023758">
    <property type="component" value="Unassembled WGS sequence"/>
</dbReference>
<evidence type="ECO:0000256" key="5">
    <source>
        <dbReference type="ARBA" id="ARBA00022792"/>
    </source>
</evidence>
<feature type="transmembrane region" description="Helical" evidence="12">
    <location>
        <begin position="243"/>
        <end position="270"/>
    </location>
</feature>
<feature type="compositionally biased region" description="Low complexity" evidence="13">
    <location>
        <begin position="138"/>
        <end position="150"/>
    </location>
</feature>
<evidence type="ECO:0000256" key="12">
    <source>
        <dbReference type="RuleBase" id="RU367146"/>
    </source>
</evidence>
<evidence type="ECO:0000256" key="3">
    <source>
        <dbReference type="ARBA" id="ARBA00022448"/>
    </source>
</evidence>
<keyword evidence="10 12" id="KW-0496">Mitochondrion</keyword>
<organism evidence="14">
    <name type="scientific">Trichophyton rubrum CBS 288.86</name>
    <dbReference type="NCBI Taxonomy" id="1215330"/>
    <lineage>
        <taxon>Eukaryota</taxon>
        <taxon>Fungi</taxon>
        <taxon>Dikarya</taxon>
        <taxon>Ascomycota</taxon>
        <taxon>Pezizomycotina</taxon>
        <taxon>Eurotiomycetes</taxon>
        <taxon>Eurotiomycetidae</taxon>
        <taxon>Onygenales</taxon>
        <taxon>Arthrodermataceae</taxon>
        <taxon>Trichophyton</taxon>
    </lineage>
</organism>
<sequence length="336" mass="36804">MYIPRAYISPDTYHVTLTPGPLSSAKILARRNAAFGQKDVENFASINFTTSLKHHTAMNTPVRTAVLGGRLSNAWSPLATGASAPFSMTSYQHQPCRRSAPQSSLKQQPMRASSYTTTRRSPMHPANSFSNTCRGNYSSSSANSPTLLSTIRSSQSCPESRRNSSTSTQAASSSSHPTGTSNTPVKLDWNTFFQLRASRRKYSLISSVLAAFTTTAAGGQILATQNLESLGAQIMGFDPLIVLGLATAASGALGWLAGPFLGNGLWGLVYRKYKSAVAIKEKEFYDRIKRFRVDPSANSFANPVPDYYGEKIGSVQGYRQWLKDQRAYNRKKRRFV</sequence>
<evidence type="ECO:0000313" key="14">
    <source>
        <dbReference type="EMBL" id="EZF55505.1"/>
    </source>
</evidence>
<feature type="compositionally biased region" description="Polar residues" evidence="13">
    <location>
        <begin position="127"/>
        <end position="137"/>
    </location>
</feature>
<dbReference type="GO" id="GO:0001405">
    <property type="term" value="C:PAM complex, Tim23 associated import motor"/>
    <property type="evidence" value="ECO:0007669"/>
    <property type="project" value="UniProtKB-UniRule"/>
</dbReference>
<dbReference type="EMBL" id="KK207749">
    <property type="protein sequence ID" value="EZF55505.1"/>
    <property type="molecule type" value="Genomic_DNA"/>
</dbReference>
<keyword evidence="6 12" id="KW-0653">Protein transport</keyword>
<keyword evidence="11 12" id="KW-0472">Membrane</keyword>
<dbReference type="PANTHER" id="PTHR28021">
    <property type="entry name" value="PRESEQUENCE TRANSLOCATED-ASSOCIATED MOTOR SUBUNIT PAM17, MITOCHONDRIAL"/>
    <property type="match status" value="1"/>
</dbReference>
<evidence type="ECO:0000256" key="1">
    <source>
        <dbReference type="ARBA" id="ARBA00004448"/>
    </source>
</evidence>
<keyword evidence="7" id="KW-0809">Transit peptide</keyword>
<evidence type="ECO:0000256" key="13">
    <source>
        <dbReference type="SAM" id="MobiDB-lite"/>
    </source>
</evidence>
<reference evidence="14" key="1">
    <citation type="submission" date="2014-02" db="EMBL/GenBank/DDBJ databases">
        <title>The Genome Sequence of Trichophyton rubrum (morphotype fischeri) CBS 288.86.</title>
        <authorList>
            <consortium name="The Broad Institute Genomics Platform"/>
            <person name="Cuomo C.A."/>
            <person name="White T.C."/>
            <person name="Graser Y."/>
            <person name="Martinez-Rossi N."/>
            <person name="Heitman J."/>
            <person name="Young S.K."/>
            <person name="Zeng Q."/>
            <person name="Gargeya S."/>
            <person name="Abouelleil A."/>
            <person name="Alvarado L."/>
            <person name="Chapman S.B."/>
            <person name="Gainer-Dewar J."/>
            <person name="Goldberg J."/>
            <person name="Griggs A."/>
            <person name="Gujja S."/>
            <person name="Hansen M."/>
            <person name="Howarth C."/>
            <person name="Imamovic A."/>
            <person name="Larimer J."/>
            <person name="Martinez D."/>
            <person name="Murphy C."/>
            <person name="Pearson M.D."/>
            <person name="Persinoti G."/>
            <person name="Poon T."/>
            <person name="Priest M."/>
            <person name="Roberts A.D."/>
            <person name="Saif S."/>
            <person name="Shea T.D."/>
            <person name="Sykes S.N."/>
            <person name="Wortman J."/>
            <person name="Nusbaum C."/>
            <person name="Birren B."/>
        </authorList>
    </citation>
    <scope>NUCLEOTIDE SEQUENCE [LARGE SCALE GENOMIC DNA]</scope>
    <source>
        <strain evidence="14">CBS 288.86</strain>
    </source>
</reference>
<keyword evidence="5 12" id="KW-0999">Mitochondrion inner membrane</keyword>
<protein>
    <recommendedName>
        <fullName evidence="12">Presequence translocated-associated motor subunit PAM17</fullName>
    </recommendedName>
</protein>
<comment type="function">
    <text evidence="12">Component of the PAM complex, a complex required for the translocation of transit peptide-containing proteins from the inner membrane into the mitochondrial matrix in an ATP-dependent manner.</text>
</comment>
<keyword evidence="4 12" id="KW-0812">Transmembrane</keyword>